<dbReference type="EMBL" id="JABTTE010000003">
    <property type="protein sequence ID" value="NSL50888.1"/>
    <property type="molecule type" value="Genomic_DNA"/>
</dbReference>
<dbReference type="InterPro" id="IPR003824">
    <property type="entry name" value="UppP"/>
</dbReference>
<name>A0A8J8KBB6_9BACI</name>
<keyword evidence="11 17" id="KW-0472">Membrane</keyword>
<comment type="function">
    <text evidence="17">Catalyzes the dephosphorylation of undecaprenyl diphosphate (UPP). Confers resistance to bacitracin.</text>
</comment>
<keyword evidence="7 17" id="KW-0378">Hydrolase</keyword>
<comment type="miscellaneous">
    <text evidence="17">Bacitracin is thought to be involved in the inhibition of peptidoglycan synthesis by sequestering undecaprenyl diphosphate, thereby reducing the pool of lipid carrier available.</text>
</comment>
<dbReference type="GO" id="GO:0046677">
    <property type="term" value="P:response to antibiotic"/>
    <property type="evidence" value="ECO:0007669"/>
    <property type="project" value="UniProtKB-UniRule"/>
</dbReference>
<dbReference type="EC" id="3.6.1.27" evidence="3 17"/>
<dbReference type="NCBIfam" id="NF001390">
    <property type="entry name" value="PRK00281.1-4"/>
    <property type="match status" value="1"/>
</dbReference>
<dbReference type="NCBIfam" id="TIGR00753">
    <property type="entry name" value="undec_PP_bacA"/>
    <property type="match status" value="1"/>
</dbReference>
<feature type="transmembrane region" description="Helical" evidence="17">
    <location>
        <begin position="164"/>
        <end position="179"/>
    </location>
</feature>
<gene>
    <name evidence="17" type="primary">uppP</name>
    <name evidence="18" type="ORF">HR057_03795</name>
</gene>
<evidence type="ECO:0000256" key="11">
    <source>
        <dbReference type="ARBA" id="ARBA00023136"/>
    </source>
</evidence>
<dbReference type="HAMAP" id="MF_01006">
    <property type="entry name" value="Undec_diphosphatase"/>
    <property type="match status" value="1"/>
</dbReference>
<dbReference type="PANTHER" id="PTHR30622">
    <property type="entry name" value="UNDECAPRENYL-DIPHOSPHATASE"/>
    <property type="match status" value="1"/>
</dbReference>
<evidence type="ECO:0000256" key="15">
    <source>
        <dbReference type="ARBA" id="ARBA00032932"/>
    </source>
</evidence>
<keyword evidence="19" id="KW-1185">Reference proteome</keyword>
<dbReference type="Pfam" id="PF02673">
    <property type="entry name" value="BacA"/>
    <property type="match status" value="1"/>
</dbReference>
<evidence type="ECO:0000256" key="16">
    <source>
        <dbReference type="ARBA" id="ARBA00047594"/>
    </source>
</evidence>
<comment type="caution">
    <text evidence="18">The sequence shown here is derived from an EMBL/GenBank/DDBJ whole genome shotgun (WGS) entry which is preliminary data.</text>
</comment>
<dbReference type="GO" id="GO:0071555">
    <property type="term" value="P:cell wall organization"/>
    <property type="evidence" value="ECO:0007669"/>
    <property type="project" value="UniProtKB-KW"/>
</dbReference>
<evidence type="ECO:0000256" key="12">
    <source>
        <dbReference type="ARBA" id="ARBA00023251"/>
    </source>
</evidence>
<feature type="transmembrane region" description="Helical" evidence="17">
    <location>
        <begin position="199"/>
        <end position="220"/>
    </location>
</feature>
<feature type="transmembrane region" description="Helical" evidence="17">
    <location>
        <begin position="232"/>
        <end position="253"/>
    </location>
</feature>
<evidence type="ECO:0000256" key="2">
    <source>
        <dbReference type="ARBA" id="ARBA00010621"/>
    </source>
</evidence>
<evidence type="ECO:0000256" key="14">
    <source>
        <dbReference type="ARBA" id="ARBA00032707"/>
    </source>
</evidence>
<evidence type="ECO:0000256" key="17">
    <source>
        <dbReference type="HAMAP-Rule" id="MF_01006"/>
    </source>
</evidence>
<sequence>MMDFLMILKAIILGMVEGLTEFAPVSSTGHMIIVDDMWLKSKEFLQEYVANTFKVVIQLGSILAVVVVFKERFLNLLSFGKLGNQTISQQNRLKLSQVIVGLIPAGILGVLFEDYIDENLFRAETVLIGLVLGALLMILADYFGVRNAKNPKTITVDQITYKQAFLVGLFQCLSLWPGFSRSGSTISGGVLLGLSHRAAADFTFIMAVPIMFGASFLSLLKNWQYFSMDAMPFFIAGFISAFIFALITIRFFLKLINKIKLVPFAIYRIVLAIAIYVVYF</sequence>
<keyword evidence="6 17" id="KW-0812">Transmembrane</keyword>
<organism evidence="18 19">
    <name type="scientific">Calidifontibacillus erzurumensis</name>
    <dbReference type="NCBI Taxonomy" id="2741433"/>
    <lineage>
        <taxon>Bacteria</taxon>
        <taxon>Bacillati</taxon>
        <taxon>Bacillota</taxon>
        <taxon>Bacilli</taxon>
        <taxon>Bacillales</taxon>
        <taxon>Bacillaceae</taxon>
        <taxon>Calidifontibacillus/Schinkia group</taxon>
        <taxon>Calidifontibacillus</taxon>
    </lineage>
</organism>
<dbReference type="PANTHER" id="PTHR30622:SF3">
    <property type="entry name" value="UNDECAPRENYL-DIPHOSPHATASE"/>
    <property type="match status" value="1"/>
</dbReference>
<comment type="similarity">
    <text evidence="2 17">Belongs to the UppP family.</text>
</comment>
<evidence type="ECO:0000256" key="3">
    <source>
        <dbReference type="ARBA" id="ARBA00012374"/>
    </source>
</evidence>
<protein>
    <recommendedName>
        <fullName evidence="4 17">Undecaprenyl-diphosphatase</fullName>
        <ecNumber evidence="3 17">3.6.1.27</ecNumber>
    </recommendedName>
    <alternativeName>
        <fullName evidence="15 17">Bacitracin resistance protein</fullName>
    </alternativeName>
    <alternativeName>
        <fullName evidence="14 17">Undecaprenyl pyrophosphate phosphatase</fullName>
    </alternativeName>
</protein>
<keyword evidence="8 17" id="KW-0133">Cell shape</keyword>
<evidence type="ECO:0000256" key="9">
    <source>
        <dbReference type="ARBA" id="ARBA00022984"/>
    </source>
</evidence>
<keyword evidence="9 17" id="KW-0573">Peptidoglycan synthesis</keyword>
<dbReference type="Proteomes" id="UP000625804">
    <property type="component" value="Unassembled WGS sequence"/>
</dbReference>
<keyword evidence="10 17" id="KW-1133">Transmembrane helix</keyword>
<evidence type="ECO:0000256" key="4">
    <source>
        <dbReference type="ARBA" id="ARBA00021581"/>
    </source>
</evidence>
<evidence type="ECO:0000313" key="18">
    <source>
        <dbReference type="EMBL" id="NSL50888.1"/>
    </source>
</evidence>
<evidence type="ECO:0000256" key="10">
    <source>
        <dbReference type="ARBA" id="ARBA00022989"/>
    </source>
</evidence>
<feature type="transmembrane region" description="Helical" evidence="17">
    <location>
        <begin position="95"/>
        <end position="113"/>
    </location>
</feature>
<evidence type="ECO:0000256" key="6">
    <source>
        <dbReference type="ARBA" id="ARBA00022692"/>
    </source>
</evidence>
<keyword evidence="5 17" id="KW-1003">Cell membrane</keyword>
<comment type="catalytic activity">
    <reaction evidence="16 17">
        <text>di-trans,octa-cis-undecaprenyl diphosphate + H2O = di-trans,octa-cis-undecaprenyl phosphate + phosphate + H(+)</text>
        <dbReference type="Rhea" id="RHEA:28094"/>
        <dbReference type="ChEBI" id="CHEBI:15377"/>
        <dbReference type="ChEBI" id="CHEBI:15378"/>
        <dbReference type="ChEBI" id="CHEBI:43474"/>
        <dbReference type="ChEBI" id="CHEBI:58405"/>
        <dbReference type="ChEBI" id="CHEBI:60392"/>
        <dbReference type="EC" id="3.6.1.27"/>
    </reaction>
</comment>
<evidence type="ECO:0000313" key="19">
    <source>
        <dbReference type="Proteomes" id="UP000625804"/>
    </source>
</evidence>
<dbReference type="GO" id="GO:0050380">
    <property type="term" value="F:undecaprenyl-diphosphatase activity"/>
    <property type="evidence" value="ECO:0007669"/>
    <property type="project" value="UniProtKB-UniRule"/>
</dbReference>
<dbReference type="GO" id="GO:0009252">
    <property type="term" value="P:peptidoglycan biosynthetic process"/>
    <property type="evidence" value="ECO:0007669"/>
    <property type="project" value="UniProtKB-KW"/>
</dbReference>
<reference evidence="18" key="1">
    <citation type="submission" date="2020-06" db="EMBL/GenBank/DDBJ databases">
        <title>A novel thermopfilic bacterium from Erzurum, Turkey.</title>
        <authorList>
            <person name="Adiguzel A."/>
            <person name="Ay H."/>
            <person name="Baltaci M.O."/>
        </authorList>
    </citation>
    <scope>NUCLEOTIDE SEQUENCE</scope>
    <source>
        <strain evidence="18">P2</strain>
    </source>
</reference>
<feature type="transmembrane region" description="Helical" evidence="17">
    <location>
        <begin position="259"/>
        <end position="279"/>
    </location>
</feature>
<feature type="transmembrane region" description="Helical" evidence="17">
    <location>
        <begin position="55"/>
        <end position="74"/>
    </location>
</feature>
<feature type="transmembrane region" description="Helical" evidence="17">
    <location>
        <begin position="125"/>
        <end position="143"/>
    </location>
</feature>
<evidence type="ECO:0000256" key="5">
    <source>
        <dbReference type="ARBA" id="ARBA00022475"/>
    </source>
</evidence>
<accession>A0A8J8KBB6</accession>
<proteinExistence type="inferred from homology"/>
<evidence type="ECO:0000256" key="13">
    <source>
        <dbReference type="ARBA" id="ARBA00023316"/>
    </source>
</evidence>
<evidence type="ECO:0000256" key="8">
    <source>
        <dbReference type="ARBA" id="ARBA00022960"/>
    </source>
</evidence>
<comment type="subcellular location">
    <subcellularLocation>
        <location evidence="1 17">Cell membrane</location>
        <topology evidence="1 17">Multi-pass membrane protein</topology>
    </subcellularLocation>
</comment>
<dbReference type="GO" id="GO:0008360">
    <property type="term" value="P:regulation of cell shape"/>
    <property type="evidence" value="ECO:0007669"/>
    <property type="project" value="UniProtKB-KW"/>
</dbReference>
<keyword evidence="13 17" id="KW-0961">Cell wall biogenesis/degradation</keyword>
<dbReference type="AlphaFoldDB" id="A0A8J8KBB6"/>
<keyword evidence="12 17" id="KW-0046">Antibiotic resistance</keyword>
<evidence type="ECO:0000256" key="1">
    <source>
        <dbReference type="ARBA" id="ARBA00004651"/>
    </source>
</evidence>
<dbReference type="GO" id="GO:0005886">
    <property type="term" value="C:plasma membrane"/>
    <property type="evidence" value="ECO:0007669"/>
    <property type="project" value="UniProtKB-SubCell"/>
</dbReference>
<evidence type="ECO:0000256" key="7">
    <source>
        <dbReference type="ARBA" id="ARBA00022801"/>
    </source>
</evidence>